<accession>A0ABQ7F0F8</accession>
<protein>
    <submittedName>
        <fullName evidence="1">Uncharacterized protein</fullName>
    </submittedName>
</protein>
<dbReference type="EMBL" id="QGKV02000297">
    <property type="protein sequence ID" value="KAF3609324.1"/>
    <property type="molecule type" value="Genomic_DNA"/>
</dbReference>
<evidence type="ECO:0000313" key="2">
    <source>
        <dbReference type="Proteomes" id="UP000266723"/>
    </source>
</evidence>
<keyword evidence="2" id="KW-1185">Reference proteome</keyword>
<dbReference type="Gene3D" id="3.40.1000.30">
    <property type="match status" value="1"/>
</dbReference>
<proteinExistence type="predicted"/>
<organism evidence="1 2">
    <name type="scientific">Brassica cretica</name>
    <name type="common">Mustard</name>
    <dbReference type="NCBI Taxonomy" id="69181"/>
    <lineage>
        <taxon>Eukaryota</taxon>
        <taxon>Viridiplantae</taxon>
        <taxon>Streptophyta</taxon>
        <taxon>Embryophyta</taxon>
        <taxon>Tracheophyta</taxon>
        <taxon>Spermatophyta</taxon>
        <taxon>Magnoliopsida</taxon>
        <taxon>eudicotyledons</taxon>
        <taxon>Gunneridae</taxon>
        <taxon>Pentapetalae</taxon>
        <taxon>rosids</taxon>
        <taxon>malvids</taxon>
        <taxon>Brassicales</taxon>
        <taxon>Brassicaceae</taxon>
        <taxon>Brassiceae</taxon>
        <taxon>Brassica</taxon>
    </lineage>
</organism>
<reference evidence="1 2" key="1">
    <citation type="journal article" date="2020" name="BMC Genomics">
        <title>Intraspecific diversification of the crop wild relative Brassica cretica Lam. using demographic model selection.</title>
        <authorList>
            <person name="Kioukis A."/>
            <person name="Michalopoulou V.A."/>
            <person name="Briers L."/>
            <person name="Pirintsos S."/>
            <person name="Studholme D.J."/>
            <person name="Pavlidis P."/>
            <person name="Sarris P.F."/>
        </authorList>
    </citation>
    <scope>NUCLEOTIDE SEQUENCE [LARGE SCALE GENOMIC DNA]</scope>
    <source>
        <strain evidence="2">cv. PFS-1207/04</strain>
    </source>
</reference>
<dbReference type="Proteomes" id="UP000266723">
    <property type="component" value="Unassembled WGS sequence"/>
</dbReference>
<gene>
    <name evidence="1" type="ORF">DY000_02046071</name>
</gene>
<name>A0ABQ7F0F8_BRACR</name>
<evidence type="ECO:0000313" key="1">
    <source>
        <dbReference type="EMBL" id="KAF3609324.1"/>
    </source>
</evidence>
<comment type="caution">
    <text evidence="1">The sequence shown here is derived from an EMBL/GenBank/DDBJ whole genome shotgun (WGS) entry which is preliminary data.</text>
</comment>
<sequence>MLFFSRFRLSLFDIVELFLLPWSLSTNSLILCKSPTDMKIDRFLRRRLVYLFVVGAVEWSISSSSVLWRSPTEMMFGDDLDSPLIHILIGEMKEEKNSQLLGAFTNTTLQSVKLVDAVDEGGKEPTHIEIEVEKYAAESGVEGDYDAQFKNLGNLVTNLQDQILYKLDEGLKHVAFTSQSRTLSSKHIGIVCRVY</sequence>